<evidence type="ECO:0000313" key="4">
    <source>
        <dbReference type="Proteomes" id="UP000445000"/>
    </source>
</evidence>
<feature type="compositionally biased region" description="Polar residues" evidence="1">
    <location>
        <begin position="211"/>
        <end position="228"/>
    </location>
</feature>
<evidence type="ECO:0000313" key="3">
    <source>
        <dbReference type="EMBL" id="GFE80256.1"/>
    </source>
</evidence>
<feature type="compositionally biased region" description="Polar residues" evidence="1">
    <location>
        <begin position="162"/>
        <end position="177"/>
    </location>
</feature>
<reference evidence="4" key="1">
    <citation type="submission" date="2020-01" db="EMBL/GenBank/DDBJ databases">
        <title>'Steroidobacter agaridevorans' sp. nov., agar-degrading bacteria isolated from rhizosphere soils.</title>
        <authorList>
            <person name="Ikenaga M."/>
            <person name="Kataoka M."/>
            <person name="Murouchi A."/>
            <person name="Katsuragi S."/>
            <person name="Sakai M."/>
        </authorList>
    </citation>
    <scope>NUCLEOTIDE SEQUENCE [LARGE SCALE GENOMIC DNA]</scope>
    <source>
        <strain evidence="4">YU21-B</strain>
    </source>
</reference>
<comment type="caution">
    <text evidence="3">The sequence shown here is derived from an EMBL/GenBank/DDBJ whole genome shotgun (WGS) entry which is preliminary data.</text>
</comment>
<keyword evidence="4" id="KW-1185">Reference proteome</keyword>
<name>A0A829YC77_9GAMM</name>
<evidence type="ECO:0008006" key="5">
    <source>
        <dbReference type="Google" id="ProtNLM"/>
    </source>
</evidence>
<keyword evidence="2" id="KW-0472">Membrane</keyword>
<proteinExistence type="predicted"/>
<feature type="transmembrane region" description="Helical" evidence="2">
    <location>
        <begin position="62"/>
        <end position="82"/>
    </location>
</feature>
<dbReference type="AlphaFoldDB" id="A0A829YC77"/>
<evidence type="ECO:0000256" key="1">
    <source>
        <dbReference type="SAM" id="MobiDB-lite"/>
    </source>
</evidence>
<dbReference type="Proteomes" id="UP000445000">
    <property type="component" value="Unassembled WGS sequence"/>
</dbReference>
<dbReference type="EMBL" id="BLJN01000002">
    <property type="protein sequence ID" value="GFE80256.1"/>
    <property type="molecule type" value="Genomic_DNA"/>
</dbReference>
<feature type="region of interest" description="Disordered" evidence="1">
    <location>
        <begin position="143"/>
        <end position="228"/>
    </location>
</feature>
<feature type="compositionally biased region" description="Basic and acidic residues" evidence="1">
    <location>
        <begin position="143"/>
        <end position="156"/>
    </location>
</feature>
<feature type="compositionally biased region" description="Polar residues" evidence="1">
    <location>
        <begin position="192"/>
        <end position="201"/>
    </location>
</feature>
<keyword evidence="2" id="KW-1133">Transmembrane helix</keyword>
<organism evidence="3 4">
    <name type="scientific">Steroidobacter agaridevorans</name>
    <dbReference type="NCBI Taxonomy" id="2695856"/>
    <lineage>
        <taxon>Bacteria</taxon>
        <taxon>Pseudomonadati</taxon>
        <taxon>Pseudomonadota</taxon>
        <taxon>Gammaproteobacteria</taxon>
        <taxon>Steroidobacterales</taxon>
        <taxon>Steroidobacteraceae</taxon>
        <taxon>Steroidobacter</taxon>
    </lineage>
</organism>
<dbReference type="RefSeq" id="WP_202624245.1">
    <property type="nucleotide sequence ID" value="NZ_BLJN01000002.1"/>
</dbReference>
<dbReference type="PANTHER" id="PTHR36109">
    <property type="entry name" value="MEMBRANE PROTEIN-RELATED"/>
    <property type="match status" value="1"/>
</dbReference>
<protein>
    <recommendedName>
        <fullName evidence="5">DUF3341 domain-containing protein</fullName>
    </recommendedName>
</protein>
<keyword evidence="2" id="KW-0812">Transmembrane</keyword>
<gene>
    <name evidence="3" type="ORF">GCM10011487_22560</name>
</gene>
<dbReference type="InterPro" id="IPR052948">
    <property type="entry name" value="Low_temp-induced_all0457"/>
</dbReference>
<accession>A0A829YC77</accession>
<evidence type="ECO:0000256" key="2">
    <source>
        <dbReference type="SAM" id="Phobius"/>
    </source>
</evidence>
<sequence length="228" mass="22775">MKNAVYGIASTPEQAESIVTRLQSLGIQTSDISVLFPDKAGTRDFAHEKNTKAPEGATTGGLAGMGVGGTLGLLAGIGALAIPGVGPLIAAGPIMGALSGAAVGGATGGLIGALVGLGIPELEAKQYEGKVRAGNILISAHTESGDERSRAKRALEEAGATDVSSTSEASVPKNSRASARVVRPEFSGEVTRGSSDASATSADEVDDGRAATNSDRPAIPTNSTRRPL</sequence>
<dbReference type="PANTHER" id="PTHR36109:SF2">
    <property type="entry name" value="MEMBRANE PROTEIN"/>
    <property type="match status" value="1"/>
</dbReference>
<feature type="transmembrane region" description="Helical" evidence="2">
    <location>
        <begin position="94"/>
        <end position="117"/>
    </location>
</feature>